<dbReference type="SUPFAM" id="SSF109604">
    <property type="entry name" value="HD-domain/PDEase-like"/>
    <property type="match status" value="1"/>
</dbReference>
<keyword evidence="4 8" id="KW-1133">Transmembrane helix</keyword>
<evidence type="ECO:0000256" key="6">
    <source>
        <dbReference type="ARBA" id="ARBA00023239"/>
    </source>
</evidence>
<gene>
    <name evidence="11" type="ORF">SEMRO_135_G063750.1</name>
</gene>
<dbReference type="AlphaFoldDB" id="A0A9N8H655"/>
<dbReference type="GO" id="GO:0004383">
    <property type="term" value="F:guanylate cyclase activity"/>
    <property type="evidence" value="ECO:0007669"/>
    <property type="project" value="TreeGrafter"/>
</dbReference>
<evidence type="ECO:0000256" key="7">
    <source>
        <dbReference type="SAM" id="MobiDB-lite"/>
    </source>
</evidence>
<protein>
    <submittedName>
        <fullName evidence="11">Receptor-type guanylate cyclase gcy</fullName>
    </submittedName>
</protein>
<dbReference type="Gene3D" id="1.10.1300.10">
    <property type="entry name" value="3'5'-cyclic nucleotide phosphodiesterase, catalytic domain"/>
    <property type="match status" value="1"/>
</dbReference>
<comment type="subcellular location">
    <subcellularLocation>
        <location evidence="1">Membrane</location>
    </subcellularLocation>
</comment>
<evidence type="ECO:0000256" key="2">
    <source>
        <dbReference type="ARBA" id="ARBA00022692"/>
    </source>
</evidence>
<dbReference type="PROSITE" id="PS50125">
    <property type="entry name" value="GUANYLATE_CYCLASE_2"/>
    <property type="match status" value="1"/>
</dbReference>
<reference evidence="11" key="1">
    <citation type="submission" date="2020-06" db="EMBL/GenBank/DDBJ databases">
        <authorList>
            <consortium name="Plant Systems Biology data submission"/>
        </authorList>
    </citation>
    <scope>NUCLEOTIDE SEQUENCE</scope>
    <source>
        <strain evidence="11">D6</strain>
    </source>
</reference>
<keyword evidence="6" id="KW-0456">Lyase</keyword>
<evidence type="ECO:0000256" key="5">
    <source>
        <dbReference type="ARBA" id="ARBA00023136"/>
    </source>
</evidence>
<evidence type="ECO:0000256" key="4">
    <source>
        <dbReference type="ARBA" id="ARBA00022989"/>
    </source>
</evidence>
<dbReference type="Gene3D" id="3.30.70.1230">
    <property type="entry name" value="Nucleotide cyclase"/>
    <property type="match status" value="1"/>
</dbReference>
<dbReference type="GO" id="GO:0005886">
    <property type="term" value="C:plasma membrane"/>
    <property type="evidence" value="ECO:0007669"/>
    <property type="project" value="TreeGrafter"/>
</dbReference>
<feature type="transmembrane region" description="Helical" evidence="8">
    <location>
        <begin position="400"/>
        <end position="419"/>
    </location>
</feature>
<evidence type="ECO:0000256" key="3">
    <source>
        <dbReference type="ARBA" id="ARBA00022741"/>
    </source>
</evidence>
<feature type="region of interest" description="Disordered" evidence="7">
    <location>
        <begin position="1"/>
        <end position="42"/>
    </location>
</feature>
<dbReference type="InterPro" id="IPR002073">
    <property type="entry name" value="PDEase_catalytic_dom"/>
</dbReference>
<feature type="domain" description="PDEase" evidence="10">
    <location>
        <begin position="838"/>
        <end position="1072"/>
    </location>
</feature>
<evidence type="ECO:0000313" key="11">
    <source>
        <dbReference type="EMBL" id="CAB9502391.1"/>
    </source>
</evidence>
<evidence type="ECO:0000259" key="10">
    <source>
        <dbReference type="PROSITE" id="PS51845"/>
    </source>
</evidence>
<dbReference type="Pfam" id="PF00211">
    <property type="entry name" value="Guanylate_cyc"/>
    <property type="match status" value="1"/>
</dbReference>
<proteinExistence type="predicted"/>
<dbReference type="PANTHER" id="PTHR11920:SF335">
    <property type="entry name" value="GUANYLATE CYCLASE"/>
    <property type="match status" value="1"/>
</dbReference>
<dbReference type="Proteomes" id="UP001153069">
    <property type="component" value="Unassembled WGS sequence"/>
</dbReference>
<feature type="compositionally biased region" description="Low complexity" evidence="7">
    <location>
        <begin position="695"/>
        <end position="707"/>
    </location>
</feature>
<dbReference type="PROSITE" id="PS51845">
    <property type="entry name" value="PDEASE_I_2"/>
    <property type="match status" value="1"/>
</dbReference>
<keyword evidence="11" id="KW-0675">Receptor</keyword>
<dbReference type="EMBL" id="CAICTM010000134">
    <property type="protein sequence ID" value="CAB9502391.1"/>
    <property type="molecule type" value="Genomic_DNA"/>
</dbReference>
<dbReference type="InterPro" id="IPR036971">
    <property type="entry name" value="PDEase_catalytic_dom_sf"/>
</dbReference>
<sequence>MPTKSTAMAPEDEELSLSSEDDSSSSEESEVSTADSLKDPTEDRCDACWRQSAFVGIAVLGAFVIFSIFILMLRQDNIHFESTFKGYANALRDAATLQDKSTQESMEFLSESITMQAVNEGSKWPYVTAPFFQVQAEHTRVVSGADSVIMSPIVSESQRPTWEQYSVLVADEVLAENSNNLNSSISDSIFTLEIDEETGDLVPAAVNGTAPYNPVWQTSPLPNNASAINFDMLSNDKLLELFNAMHHTRTPVVSPIMSLNPMVEDSTYEHAESAVFSPILEDLSQSNTTKVVANLVLIMSWETYLLFLRENHMNGADYVLTNTCGQIFSLEVNENGELGTFEVGDRHEEFYEDMVEVVPVMTFLHTHFNTSTGLQACGYNLRVYPSQVMRDDFKSGTAPIAAGIAGGSFVVVLAILYFMDRRMHEKHRQIIKSVEKSNAIIASLFPSNVRDRLFGGGGGDDAASKNSHGSRSKRSFGFRLRTYLTEGEDADGGGGDSNPIADLFPECTVLFADIVGFTAWSSMREPAQVFTLLETLYSAFDELAKELGVFKVETIGDCYVAVTGLPDPREDHAVVMAIFARECLKKMQVLTKDLEVKLGPDTGDLSMRFGLHSGPVTAGVLRGERSRFQLFGDTVNTAARIESTGHRGKIHLSQESAELIMAAQKAHWVQPREDKVTAKGKGELTTYWLGGGGPSSYSSTTSSRMTGPGHPAGFNGDSARAPLPKILRKKKPEKPEIEARRATDVQKAIERAKTAEDPAKKQLNFGLIGDGSHSGYARKILRNANETYQEPDEPMHSADPTRIYTDEVKEVITLPKFDSRAAGKVENAESIVLGYEVVEQLHDFVRTISTLYRENSFHNFEHASHVTMSVVKLLSRIVAPDLEYPEESVISSEKKRNRMLALKLHDHTYGITSDPLTQFAVVFSALIHDVDHTGVPNNQLIIEDPDLGKRFRNESVAEQHSVACSWDLLMQPKYNQLRRAIYRSDAERERFLQLVINCVMATDIVNPQLKELRNARWDKAFKVGASADDHDINRKATIVMEHLIQASDVSHTMQHWHIYRKWNERLFREMYSAYREGRSEKNPADFWAKGEVGFFDFYIIPLAKKLKECGVFGVSSDEYLQYAVKNRNEWEMKGAEVVETMVESIELEYDDQ</sequence>
<feature type="transmembrane region" description="Helical" evidence="8">
    <location>
        <begin position="53"/>
        <end position="73"/>
    </location>
</feature>
<dbReference type="SMART" id="SM00044">
    <property type="entry name" value="CYCc"/>
    <property type="match status" value="1"/>
</dbReference>
<dbReference type="PANTHER" id="PTHR11920">
    <property type="entry name" value="GUANYLYL CYCLASE"/>
    <property type="match status" value="1"/>
</dbReference>
<keyword evidence="5 8" id="KW-0472">Membrane</keyword>
<feature type="compositionally biased region" description="Acidic residues" evidence="7">
    <location>
        <begin position="10"/>
        <end position="30"/>
    </location>
</feature>
<dbReference type="InterPro" id="IPR001054">
    <property type="entry name" value="A/G_cyclase"/>
</dbReference>
<accession>A0A9N8H655</accession>
<dbReference type="GO" id="GO:0035556">
    <property type="term" value="P:intracellular signal transduction"/>
    <property type="evidence" value="ECO:0007669"/>
    <property type="project" value="InterPro"/>
</dbReference>
<dbReference type="SUPFAM" id="SSF55073">
    <property type="entry name" value="Nucleotide cyclase"/>
    <property type="match status" value="1"/>
</dbReference>
<feature type="region of interest" description="Disordered" evidence="7">
    <location>
        <begin position="693"/>
        <end position="720"/>
    </location>
</feature>
<evidence type="ECO:0000256" key="1">
    <source>
        <dbReference type="ARBA" id="ARBA00004370"/>
    </source>
</evidence>
<dbReference type="CDD" id="cd07302">
    <property type="entry name" value="CHD"/>
    <property type="match status" value="1"/>
</dbReference>
<dbReference type="GO" id="GO:0007168">
    <property type="term" value="P:receptor guanylyl cyclase signaling pathway"/>
    <property type="evidence" value="ECO:0007669"/>
    <property type="project" value="TreeGrafter"/>
</dbReference>
<dbReference type="SMART" id="SM00471">
    <property type="entry name" value="HDc"/>
    <property type="match status" value="1"/>
</dbReference>
<dbReference type="GO" id="GO:0004114">
    <property type="term" value="F:3',5'-cyclic-nucleotide phosphodiesterase activity"/>
    <property type="evidence" value="ECO:0007669"/>
    <property type="project" value="InterPro"/>
</dbReference>
<dbReference type="InterPro" id="IPR003607">
    <property type="entry name" value="HD/PDEase_dom"/>
</dbReference>
<dbReference type="Pfam" id="PF00233">
    <property type="entry name" value="PDEase_I"/>
    <property type="match status" value="1"/>
</dbReference>
<keyword evidence="12" id="KW-1185">Reference proteome</keyword>
<dbReference type="GO" id="GO:0000166">
    <property type="term" value="F:nucleotide binding"/>
    <property type="evidence" value="ECO:0007669"/>
    <property type="project" value="UniProtKB-KW"/>
</dbReference>
<feature type="domain" description="Guanylate cyclase" evidence="9">
    <location>
        <begin position="508"/>
        <end position="642"/>
    </location>
</feature>
<keyword evidence="3" id="KW-0547">Nucleotide-binding</keyword>
<organism evidence="11 12">
    <name type="scientific">Seminavis robusta</name>
    <dbReference type="NCBI Taxonomy" id="568900"/>
    <lineage>
        <taxon>Eukaryota</taxon>
        <taxon>Sar</taxon>
        <taxon>Stramenopiles</taxon>
        <taxon>Ochrophyta</taxon>
        <taxon>Bacillariophyta</taxon>
        <taxon>Bacillariophyceae</taxon>
        <taxon>Bacillariophycidae</taxon>
        <taxon>Naviculales</taxon>
        <taxon>Naviculaceae</taxon>
        <taxon>Seminavis</taxon>
    </lineage>
</organism>
<evidence type="ECO:0000259" key="9">
    <source>
        <dbReference type="PROSITE" id="PS50125"/>
    </source>
</evidence>
<keyword evidence="2 8" id="KW-0812">Transmembrane</keyword>
<dbReference type="InterPro" id="IPR050401">
    <property type="entry name" value="Cyclic_nucleotide_synthase"/>
</dbReference>
<dbReference type="InterPro" id="IPR029787">
    <property type="entry name" value="Nucleotide_cyclase"/>
</dbReference>
<dbReference type="GO" id="GO:0001653">
    <property type="term" value="F:peptide receptor activity"/>
    <property type="evidence" value="ECO:0007669"/>
    <property type="project" value="TreeGrafter"/>
</dbReference>
<dbReference type="GO" id="GO:0004016">
    <property type="term" value="F:adenylate cyclase activity"/>
    <property type="evidence" value="ECO:0007669"/>
    <property type="project" value="TreeGrafter"/>
</dbReference>
<name>A0A9N8H655_9STRA</name>
<evidence type="ECO:0000313" key="12">
    <source>
        <dbReference type="Proteomes" id="UP001153069"/>
    </source>
</evidence>
<evidence type="ECO:0000256" key="8">
    <source>
        <dbReference type="SAM" id="Phobius"/>
    </source>
</evidence>
<comment type="caution">
    <text evidence="11">The sequence shown here is derived from an EMBL/GenBank/DDBJ whole genome shotgun (WGS) entry which is preliminary data.</text>
</comment>